<dbReference type="AlphaFoldDB" id="A0A8X8BUZ9"/>
<evidence type="ECO:0000256" key="1">
    <source>
        <dbReference type="SAM" id="MobiDB-lite"/>
    </source>
</evidence>
<dbReference type="InterPro" id="IPR003961">
    <property type="entry name" value="FN3_dom"/>
</dbReference>
<dbReference type="Proteomes" id="UP000886611">
    <property type="component" value="Unassembled WGS sequence"/>
</dbReference>
<feature type="non-terminal residue" evidence="5">
    <location>
        <position position="552"/>
    </location>
</feature>
<organism evidence="5 6">
    <name type="scientific">Polypterus senegalus</name>
    <name type="common">Senegal bichir</name>
    <dbReference type="NCBI Taxonomy" id="55291"/>
    <lineage>
        <taxon>Eukaryota</taxon>
        <taxon>Metazoa</taxon>
        <taxon>Chordata</taxon>
        <taxon>Craniata</taxon>
        <taxon>Vertebrata</taxon>
        <taxon>Euteleostomi</taxon>
        <taxon>Actinopterygii</taxon>
        <taxon>Polypteriformes</taxon>
        <taxon>Polypteridae</taxon>
        <taxon>Polypterus</taxon>
    </lineage>
</organism>
<gene>
    <name evidence="5" type="primary">Lrrn4_1</name>
    <name evidence="5" type="ORF">GTO96_0010596</name>
</gene>
<proteinExistence type="predicted"/>
<protein>
    <submittedName>
        <fullName evidence="5">LRRN4 protein</fullName>
    </submittedName>
</protein>
<evidence type="ECO:0000256" key="2">
    <source>
        <dbReference type="SAM" id="Phobius"/>
    </source>
</evidence>
<dbReference type="OrthoDB" id="676979at2759"/>
<feature type="region of interest" description="Disordered" evidence="1">
    <location>
        <begin position="237"/>
        <end position="364"/>
    </location>
</feature>
<evidence type="ECO:0000313" key="6">
    <source>
        <dbReference type="Proteomes" id="UP000886611"/>
    </source>
</evidence>
<feature type="region of interest" description="Disordered" evidence="1">
    <location>
        <begin position="187"/>
        <end position="224"/>
    </location>
</feature>
<feature type="domain" description="Fibronectin type-III" evidence="4">
    <location>
        <begin position="404"/>
        <end position="494"/>
    </location>
</feature>
<keyword evidence="2" id="KW-0472">Membrane</keyword>
<feature type="compositionally biased region" description="Basic and acidic residues" evidence="1">
    <location>
        <begin position="331"/>
        <end position="342"/>
    </location>
</feature>
<dbReference type="CDD" id="cd00063">
    <property type="entry name" value="FN3"/>
    <property type="match status" value="1"/>
</dbReference>
<keyword evidence="2" id="KW-1133">Transmembrane helix</keyword>
<feature type="chain" id="PRO_5036503502" evidence="3">
    <location>
        <begin position="20"/>
        <end position="552"/>
    </location>
</feature>
<dbReference type="Gene3D" id="2.60.40.10">
    <property type="entry name" value="Immunoglobulins"/>
    <property type="match status" value="1"/>
</dbReference>
<comment type="caution">
    <text evidence="5">The sequence shown here is derived from an EMBL/GenBank/DDBJ whole genome shotgun (WGS) entry which is preliminary data.</text>
</comment>
<name>A0A8X8BUZ9_POLSE</name>
<feature type="compositionally biased region" description="Low complexity" evidence="1">
    <location>
        <begin position="274"/>
        <end position="291"/>
    </location>
</feature>
<dbReference type="InterPro" id="IPR036116">
    <property type="entry name" value="FN3_sf"/>
</dbReference>
<feature type="compositionally biased region" description="Polar residues" evidence="1">
    <location>
        <begin position="308"/>
        <end position="330"/>
    </location>
</feature>
<feature type="transmembrane region" description="Helical" evidence="2">
    <location>
        <begin position="495"/>
        <end position="519"/>
    </location>
</feature>
<accession>A0A8X8BUZ9</accession>
<feature type="compositionally biased region" description="Basic and acidic residues" evidence="1">
    <location>
        <begin position="237"/>
        <end position="247"/>
    </location>
</feature>
<dbReference type="InterPro" id="IPR013783">
    <property type="entry name" value="Ig-like_fold"/>
</dbReference>
<keyword evidence="6" id="KW-1185">Reference proteome</keyword>
<feature type="signal peptide" evidence="3">
    <location>
        <begin position="1"/>
        <end position="19"/>
    </location>
</feature>
<sequence length="552" mass="60383">MFAILRCALYISLIVKVDGVADDRHSALPAGPPLGLKLLTPHRMDINSTCGFCRILEIGSLNVMDTLDTWPPRWSFQHCETNLSAAQADCFHMQKERVENITREELLKSFTSVIRNTSKDAMMAADGRLHTNFDFRVVDRCNQTSPELPRSESDGDGDSNCTALCDSAPCFYISISEAAVEKLLATSEPNSSATDSPVRRKSSTSSAADVTKVSKETSTLTEHEAIKTKTSTVFKATEKAEVGRDPSDASFTTQSEEPLKFSSGTSAVTTPVYSPSAVTAGSTTSTVLGSSDIPQRKEDTTTLKPHSDQTTSQPSQCTAVTELSTRTSQKGPDKLTTPEKIDFFTGGLDYDETENPTERPVPSDQDIPCDYHPCRHLQRPCRELQKLQHCLCPGLTGDKIQPGQPLKVEVPETTYSSAQIHWCAPYSVLSEYRITLSQKDTPIMRTITNIFVTFRNFTLYDLAPGTTYNVCVVAKNTGGTNKKCTIFTTKSESTWVLYLLAALSGVLLLAVITLSGFLYKSCSSQPPELPYLTNSLSILNPAFSSQGLNLQP</sequence>
<feature type="compositionally biased region" description="Polar residues" evidence="1">
    <location>
        <begin position="249"/>
        <end position="273"/>
    </location>
</feature>
<keyword evidence="3" id="KW-0732">Signal</keyword>
<feature type="compositionally biased region" description="Basic and acidic residues" evidence="1">
    <location>
        <begin position="294"/>
        <end position="307"/>
    </location>
</feature>
<dbReference type="SMART" id="SM00060">
    <property type="entry name" value="FN3"/>
    <property type="match status" value="1"/>
</dbReference>
<dbReference type="Pfam" id="PF00041">
    <property type="entry name" value="fn3"/>
    <property type="match status" value="1"/>
</dbReference>
<keyword evidence="2" id="KW-0812">Transmembrane</keyword>
<feature type="non-terminal residue" evidence="5">
    <location>
        <position position="1"/>
    </location>
</feature>
<dbReference type="SUPFAM" id="SSF49265">
    <property type="entry name" value="Fibronectin type III"/>
    <property type="match status" value="1"/>
</dbReference>
<dbReference type="EMBL" id="JAATIS010000859">
    <property type="protein sequence ID" value="KAG2467296.1"/>
    <property type="molecule type" value="Genomic_DNA"/>
</dbReference>
<evidence type="ECO:0000259" key="4">
    <source>
        <dbReference type="PROSITE" id="PS50853"/>
    </source>
</evidence>
<evidence type="ECO:0000256" key="3">
    <source>
        <dbReference type="SAM" id="SignalP"/>
    </source>
</evidence>
<dbReference type="PROSITE" id="PS50853">
    <property type="entry name" value="FN3"/>
    <property type="match status" value="1"/>
</dbReference>
<reference evidence="5 6" key="1">
    <citation type="journal article" date="2021" name="Cell">
        <title>Tracing the genetic footprints of vertebrate landing in non-teleost ray-finned fishes.</title>
        <authorList>
            <person name="Bi X."/>
            <person name="Wang K."/>
            <person name="Yang L."/>
            <person name="Pan H."/>
            <person name="Jiang H."/>
            <person name="Wei Q."/>
            <person name="Fang M."/>
            <person name="Yu H."/>
            <person name="Zhu C."/>
            <person name="Cai Y."/>
            <person name="He Y."/>
            <person name="Gan X."/>
            <person name="Zeng H."/>
            <person name="Yu D."/>
            <person name="Zhu Y."/>
            <person name="Jiang H."/>
            <person name="Qiu Q."/>
            <person name="Yang H."/>
            <person name="Zhang Y.E."/>
            <person name="Wang W."/>
            <person name="Zhu M."/>
            <person name="He S."/>
            <person name="Zhang G."/>
        </authorList>
    </citation>
    <scope>NUCLEOTIDE SEQUENCE [LARGE SCALE GENOMIC DNA]</scope>
    <source>
        <strain evidence="5">Bchr_013</strain>
    </source>
</reference>
<evidence type="ECO:0000313" key="5">
    <source>
        <dbReference type="EMBL" id="KAG2467296.1"/>
    </source>
</evidence>